<feature type="non-terminal residue" evidence="10">
    <location>
        <position position="2065"/>
    </location>
</feature>
<evidence type="ECO:0000256" key="4">
    <source>
        <dbReference type="ARBA" id="ARBA00023180"/>
    </source>
</evidence>
<feature type="region of interest" description="Disordered" evidence="5">
    <location>
        <begin position="293"/>
        <end position="316"/>
    </location>
</feature>
<dbReference type="GO" id="GO:0036503">
    <property type="term" value="P:ERAD pathway"/>
    <property type="evidence" value="ECO:0007669"/>
    <property type="project" value="TreeGrafter"/>
</dbReference>
<evidence type="ECO:0000259" key="7">
    <source>
        <dbReference type="Pfam" id="PF18401"/>
    </source>
</evidence>
<dbReference type="Pfam" id="PF18401">
    <property type="entry name" value="Thioredoxin_13"/>
    <property type="match status" value="1"/>
</dbReference>
<feature type="domain" description="UGGT thioredoxin-like" evidence="6">
    <location>
        <begin position="30"/>
        <end position="253"/>
    </location>
</feature>
<feature type="compositionally biased region" description="Acidic residues" evidence="5">
    <location>
        <begin position="1042"/>
        <end position="1051"/>
    </location>
</feature>
<dbReference type="GO" id="GO:0005788">
    <property type="term" value="C:endoplasmic reticulum lumen"/>
    <property type="evidence" value="ECO:0007669"/>
    <property type="project" value="UniProtKB-SubCell"/>
</dbReference>
<dbReference type="Proteomes" id="UP000324800">
    <property type="component" value="Unassembled WGS sequence"/>
</dbReference>
<evidence type="ECO:0000256" key="3">
    <source>
        <dbReference type="ARBA" id="ARBA00022824"/>
    </source>
</evidence>
<accession>A0A5J4VT57</accession>
<feature type="compositionally biased region" description="Basic and acidic residues" evidence="5">
    <location>
        <begin position="923"/>
        <end position="953"/>
    </location>
</feature>
<dbReference type="GO" id="GO:0018279">
    <property type="term" value="P:protein N-linked glycosylation via asparagine"/>
    <property type="evidence" value="ECO:0007669"/>
    <property type="project" value="TreeGrafter"/>
</dbReference>
<dbReference type="Pfam" id="PF18400">
    <property type="entry name" value="Thioredoxin_12"/>
    <property type="match status" value="1"/>
</dbReference>
<evidence type="ECO:0000259" key="6">
    <source>
        <dbReference type="Pfam" id="PF18400"/>
    </source>
</evidence>
<evidence type="ECO:0000259" key="8">
    <source>
        <dbReference type="Pfam" id="PF18402"/>
    </source>
</evidence>
<dbReference type="OrthoDB" id="27683at2759"/>
<dbReference type="InterPro" id="IPR040693">
    <property type="entry name" value="UGGT_TRXL_1"/>
</dbReference>
<evidence type="ECO:0000256" key="2">
    <source>
        <dbReference type="ARBA" id="ARBA00022729"/>
    </source>
</evidence>
<evidence type="ECO:0000256" key="5">
    <source>
        <dbReference type="SAM" id="MobiDB-lite"/>
    </source>
</evidence>
<protein>
    <submittedName>
        <fullName evidence="10">Uncharacterized protein</fullName>
    </submittedName>
</protein>
<dbReference type="Pfam" id="PF18404">
    <property type="entry name" value="Glyco_transf_24"/>
    <property type="match status" value="1"/>
</dbReference>
<feature type="compositionally biased region" description="Polar residues" evidence="5">
    <location>
        <begin position="300"/>
        <end position="312"/>
    </location>
</feature>
<evidence type="ECO:0000313" key="10">
    <source>
        <dbReference type="EMBL" id="KAA6385630.1"/>
    </source>
</evidence>
<dbReference type="UniPathway" id="UPA00378"/>
<dbReference type="Pfam" id="PF18402">
    <property type="entry name" value="Thioredoxin_14"/>
    <property type="match status" value="1"/>
</dbReference>
<feature type="compositionally biased region" description="Basic and acidic residues" evidence="5">
    <location>
        <begin position="1113"/>
        <end position="1145"/>
    </location>
</feature>
<evidence type="ECO:0000313" key="11">
    <source>
        <dbReference type="Proteomes" id="UP000324800"/>
    </source>
</evidence>
<dbReference type="InterPro" id="IPR040694">
    <property type="entry name" value="UGGT_TRXL_2"/>
</dbReference>
<dbReference type="InterPro" id="IPR009448">
    <property type="entry name" value="UDP-g_GGtrans"/>
</dbReference>
<feature type="compositionally biased region" description="Basic and acidic residues" evidence="5">
    <location>
        <begin position="1501"/>
        <end position="1521"/>
    </location>
</feature>
<feature type="compositionally biased region" description="Basic and acidic residues" evidence="5">
    <location>
        <begin position="1480"/>
        <end position="1492"/>
    </location>
</feature>
<feature type="domain" description="Glucosyltransferase 24 catalytic" evidence="9">
    <location>
        <begin position="2009"/>
        <end position="2065"/>
    </location>
</feature>
<proteinExistence type="predicted"/>
<feature type="region of interest" description="Disordered" evidence="5">
    <location>
        <begin position="1113"/>
        <end position="1149"/>
    </location>
</feature>
<feature type="region of interest" description="Disordered" evidence="5">
    <location>
        <begin position="1585"/>
        <end position="1632"/>
    </location>
</feature>
<comment type="subcellular location">
    <subcellularLocation>
        <location evidence="1">Endoplasmic reticulum lumen</location>
    </subcellularLocation>
</comment>
<feature type="domain" description="UGGT thioredoxin-like" evidence="8">
    <location>
        <begin position="585"/>
        <end position="838"/>
    </location>
</feature>
<sequence length="2065" mass="234078">MLLFLAFAAVHALRLESAIVVSTEAPFIPPTILEEASEYAERANANLFFDYLDYAHTSKLNGLSDKEIYQFSSDYFQRKTQSDTASTGFRIAISAHTFAPAVKNQHALATRIWADAQQNKGKQPLVFGVLIDPLEEQNKKKSSDFANQANEALSLSNQWGEIYDNIDDLIKALKKSISSNAPSRTQVGNFDFSSYFYNFDHITPEPTTHDQNKPIVVIYASLSSPYTGEWLKRLREIQKSENGESSFILVFRHNGAGKEGNANKPDESEKSMKTVGYGIELAVRDMEYKLYDPGDPTPTPETACNGNDPQQQLKDKDQNIISTDTHSKGEKLSLAELDVPEDITSLLTILGVNVSQIANVMPELAKVDNSQIKTDSDSNKGNQVQIIEEGSKLALLRRELITTALSKKLPISQLRSIGPMSVRHILLQDNPLEAMKVFVNNFPLLAPSIVNIPDLPLLLRDPMRKQIEAAFQIYGPGGAGAKDDATLIMNGRSVDANPKSASLWSITAAVDEEIQHAEALSLTGINPGQVRHVASSSPLQLQMPSEHQIEDAVTAAPSIGEYDPSSSSFSENTIRVACRVPSETFYLNNVETDVRFINWTTDVKKIQNYGNRRPFMPGSGSGRGFPAIRRNLLVLTTYINLAAGESQQTIAQMASFVDRGLPVRLAVIPIVDETDITQQSLKLARWWIGHSLLYGGLDAAHVLLQMQENRRSISLFAVQQEVMNVPISRKFEDSEDVKAERIKKQEEIDSQKDIDEAIQEGVTQEEAKDYMRQKKEQRRLQRAREVKGHLDQVDFIRIVEGRDPRVEQLLEDAKKSIIEAQIPVPCVLFNGIVCPPDDVVGALNSYGLLEVDFYSHLLRSDMLANIPSIGSKKHNSYDPLIRSNLALEMLWNATRPAAWIRRARRLGVVRPTVEAVAAAEAKIQEEEKEEDKTADSKNKTEKEKEKEKKEKEKKEKKKKLVLEEGSQQWEYLFHAIRMIGSNIFVTQQTFNPQILLSSDAEDDDEQGIKTSKRIRDVGPQLASYKIYKKNQINNEKEKEQAWDEQEDEEADFTAVSTTTSHTKARFINPAFYARRLISASPFIVSEDKLVQRNPEQDKEEELRRKEELKKKKEELKKKKEEEKKKLEEEQKNENKTETDEKKNKEEIDDEELEINRDDYIVRVLHDNPLINGDAIPLTHTLIINPHSTQQLIIAQDIVESITPGLSRLSLIFDVKDASLYNSLSLPSLYHLALPKIPSDKRQKFVSKIIQLYSDFAEKKNDQSIDILLNDKNQHPSADAIAKVIKEVADVKSEGNKKIDIPEWAEELTQLVLRIDKSKKHNNEVDRILQSHELIVSAVTHRAKNINKTENERLRFIGIEDPILITNGLVRILNSNKQASSALRMRTLLSEATETDVQQDPNEDKDSITKNPKIESSLNIPNPLKDFSFEKDERSIPLGDEQQFSRQGFEQLEAWELVHRHFPIWTQLLRANVEQKMEIKNEEEKKKEKDIERGYTNTNTNTDEKEKEKEQQTTQKLDSHQYDEQLTDNLALISLLQSQHNYRLPRASDFEKEFSSVFKLYEYASFDLIKPHKVNKFFKGVKDVQPETTTNSTEDENKKDDKVEEKKEETKKEEDKKEETKKEEDEDEPKQPDNSLLNIFAALNPLNEKQRLFPTLLLFIRKNYGQWLSGRVLLTPPLAASVLPMRSFYRYALFNEPRFDDEKGGQIVHGPKLVFPDIPAGFVFTMNNMPPSAWLTTAKHAVEDLDNIRFDLVDEVDKHKTVHATYTIDSFIVTGGVMDIQERPSTGIPLTLVPAATSTTGVTGQVSTTLAMQSNGYFQLNVDGIGFHLLSISPALKDRVALVEVGIRQRRGLTHLGSRITTSSYLNKGTGAQYGAVVPIDNNVFKRNNDNKSNSKSSSKRKRSNATPIADSQQNWNRQNVLIQVSSWDQTRVNLRINAQFQRENLYQVAKLETDVKQAVAERDALIAETYKHGIIGWIKRFFIGFKTIYKQPKIINSLTSPSHKGKEQVNIFTISSGHLYERLAKIMILSALNHTRAPVKFWFIGSVVSPAFRRQLLLMSQQLGF</sequence>
<dbReference type="PANTHER" id="PTHR11226:SF0">
    <property type="entry name" value="UDP-GLUCOSE:GLYCOPROTEIN GLUCOSYLTRANSFERASE"/>
    <property type="match status" value="1"/>
</dbReference>
<dbReference type="GO" id="GO:0003980">
    <property type="term" value="F:UDP-glucose:glycoprotein glucosyltransferase activity"/>
    <property type="evidence" value="ECO:0007669"/>
    <property type="project" value="InterPro"/>
</dbReference>
<dbReference type="PANTHER" id="PTHR11226">
    <property type="entry name" value="UDP-GLUCOSE GLYCOPROTEIN:GLUCOSYLTRANSFERASE"/>
    <property type="match status" value="1"/>
</dbReference>
<feature type="region of interest" description="Disordered" evidence="5">
    <location>
        <begin position="1035"/>
        <end position="1056"/>
    </location>
</feature>
<evidence type="ECO:0000259" key="9">
    <source>
        <dbReference type="Pfam" id="PF18404"/>
    </source>
</evidence>
<feature type="region of interest" description="Disordered" evidence="5">
    <location>
        <begin position="1884"/>
        <end position="1910"/>
    </location>
</feature>
<feature type="domain" description="UGGT thioredoxin-like" evidence="7">
    <location>
        <begin position="407"/>
        <end position="540"/>
    </location>
</feature>
<evidence type="ECO:0000256" key="1">
    <source>
        <dbReference type="ARBA" id="ARBA00004319"/>
    </source>
</evidence>
<feature type="compositionally biased region" description="Basic and acidic residues" evidence="5">
    <location>
        <begin position="1594"/>
        <end position="1622"/>
    </location>
</feature>
<feature type="region of interest" description="Disordered" evidence="5">
    <location>
        <begin position="1480"/>
        <end position="1521"/>
    </location>
</feature>
<feature type="region of interest" description="Disordered" evidence="5">
    <location>
        <begin position="923"/>
        <end position="959"/>
    </location>
</feature>
<gene>
    <name evidence="10" type="ORF">EZS28_018843</name>
</gene>
<feature type="region of interest" description="Disordered" evidence="5">
    <location>
        <begin position="1391"/>
        <end position="1425"/>
    </location>
</feature>
<dbReference type="InterPro" id="IPR040692">
    <property type="entry name" value="UGGT_TRXL_3"/>
</dbReference>
<keyword evidence="4" id="KW-0325">Glycoprotein</keyword>
<dbReference type="InterPro" id="IPR040497">
    <property type="entry name" value="Glyco_transf_24"/>
</dbReference>
<keyword evidence="3" id="KW-0256">Endoplasmic reticulum</keyword>
<dbReference type="GO" id="GO:0051082">
    <property type="term" value="F:unfolded protein binding"/>
    <property type="evidence" value="ECO:0007669"/>
    <property type="project" value="TreeGrafter"/>
</dbReference>
<organism evidence="10 11">
    <name type="scientific">Streblomastix strix</name>
    <dbReference type="NCBI Taxonomy" id="222440"/>
    <lineage>
        <taxon>Eukaryota</taxon>
        <taxon>Metamonada</taxon>
        <taxon>Preaxostyla</taxon>
        <taxon>Oxymonadida</taxon>
        <taxon>Streblomastigidae</taxon>
        <taxon>Streblomastix</taxon>
    </lineage>
</organism>
<keyword evidence="2" id="KW-0732">Signal</keyword>
<dbReference type="EMBL" id="SNRW01005178">
    <property type="protein sequence ID" value="KAA6385630.1"/>
    <property type="molecule type" value="Genomic_DNA"/>
</dbReference>
<name>A0A5J4VT57_9EUKA</name>
<reference evidence="10 11" key="1">
    <citation type="submission" date="2019-03" db="EMBL/GenBank/DDBJ databases">
        <title>Single cell metagenomics reveals metabolic interactions within the superorganism composed of flagellate Streblomastix strix and complex community of Bacteroidetes bacteria on its surface.</title>
        <authorList>
            <person name="Treitli S.C."/>
            <person name="Kolisko M."/>
            <person name="Husnik F."/>
            <person name="Keeling P."/>
            <person name="Hampl V."/>
        </authorList>
    </citation>
    <scope>NUCLEOTIDE SEQUENCE [LARGE SCALE GENOMIC DNA]</scope>
    <source>
        <strain evidence="10">ST1C</strain>
    </source>
</reference>
<comment type="caution">
    <text evidence="10">The sequence shown here is derived from an EMBL/GenBank/DDBJ whole genome shotgun (WGS) entry which is preliminary data.</text>
</comment>